<dbReference type="PROSITE" id="PS50893">
    <property type="entry name" value="ABC_TRANSPORTER_2"/>
    <property type="match status" value="1"/>
</dbReference>
<proteinExistence type="predicted"/>
<evidence type="ECO:0000256" key="5">
    <source>
        <dbReference type="ARBA" id="ARBA00022840"/>
    </source>
</evidence>
<gene>
    <name evidence="14" type="ORF">C4B60_07110</name>
</gene>
<dbReference type="InterPro" id="IPR003439">
    <property type="entry name" value="ABC_transporter-like_ATP-bd"/>
</dbReference>
<comment type="catalytic activity">
    <reaction evidence="9">
        <text>a quaternary ammonium(out) + ATP + H2O = a quaternary ammonium(in) + ADP + phosphate + H(+)</text>
        <dbReference type="Rhea" id="RHEA:11036"/>
        <dbReference type="ChEBI" id="CHEBI:15377"/>
        <dbReference type="ChEBI" id="CHEBI:15378"/>
        <dbReference type="ChEBI" id="CHEBI:30616"/>
        <dbReference type="ChEBI" id="CHEBI:35267"/>
        <dbReference type="ChEBI" id="CHEBI:43474"/>
        <dbReference type="ChEBI" id="CHEBI:456216"/>
        <dbReference type="EC" id="7.6.2.9"/>
    </reaction>
</comment>
<dbReference type="PANTHER" id="PTHR42781">
    <property type="entry name" value="SPERMIDINE/PUTRESCINE IMPORT ATP-BINDING PROTEIN POTA"/>
    <property type="match status" value="1"/>
</dbReference>
<dbReference type="PANTHER" id="PTHR42781:SF4">
    <property type="entry name" value="SPERMIDINE_PUTRESCINE IMPORT ATP-BINDING PROTEIN POTA"/>
    <property type="match status" value="1"/>
</dbReference>
<organism evidence="14 15">
    <name type="scientific">Jeotgalibacillus proteolyticus</name>
    <dbReference type="NCBI Taxonomy" id="2082395"/>
    <lineage>
        <taxon>Bacteria</taxon>
        <taxon>Bacillati</taxon>
        <taxon>Bacillota</taxon>
        <taxon>Bacilli</taxon>
        <taxon>Bacillales</taxon>
        <taxon>Caryophanaceae</taxon>
        <taxon>Jeotgalibacillus</taxon>
    </lineage>
</organism>
<dbReference type="Proteomes" id="UP000239047">
    <property type="component" value="Unassembled WGS sequence"/>
</dbReference>
<evidence type="ECO:0000313" key="14">
    <source>
        <dbReference type="EMBL" id="PPA70567.1"/>
    </source>
</evidence>
<dbReference type="EMBL" id="PREZ01000003">
    <property type="protein sequence ID" value="PPA70567.1"/>
    <property type="molecule type" value="Genomic_DNA"/>
</dbReference>
<dbReference type="GO" id="GO:0015408">
    <property type="term" value="F:ABC-type ferric iron transporter activity"/>
    <property type="evidence" value="ECO:0007669"/>
    <property type="project" value="InterPro"/>
</dbReference>
<keyword evidence="8" id="KW-0472">Membrane</keyword>
<keyword evidence="15" id="KW-1185">Reference proteome</keyword>
<dbReference type="InterPro" id="IPR050093">
    <property type="entry name" value="ABC_SmlMolc_Importer"/>
</dbReference>
<dbReference type="Gene3D" id="3.40.50.300">
    <property type="entry name" value="P-loop containing nucleotide triphosphate hydrolases"/>
    <property type="match status" value="1"/>
</dbReference>
<keyword evidence="7" id="KW-0406">Ion transport</keyword>
<evidence type="ECO:0000256" key="10">
    <source>
        <dbReference type="ARBA" id="ARBA00063934"/>
    </source>
</evidence>
<keyword evidence="5 14" id="KW-0067">ATP-binding</keyword>
<comment type="caution">
    <text evidence="14">The sequence shown here is derived from an EMBL/GenBank/DDBJ whole genome shotgun (WGS) entry which is preliminary data.</text>
</comment>
<evidence type="ECO:0000256" key="2">
    <source>
        <dbReference type="ARBA" id="ARBA00022475"/>
    </source>
</evidence>
<dbReference type="GO" id="GO:0005524">
    <property type="term" value="F:ATP binding"/>
    <property type="evidence" value="ECO:0007669"/>
    <property type="project" value="UniProtKB-KW"/>
</dbReference>
<dbReference type="InterPro" id="IPR015853">
    <property type="entry name" value="ABC_transpr_FbpC"/>
</dbReference>
<evidence type="ECO:0000256" key="8">
    <source>
        <dbReference type="ARBA" id="ARBA00023136"/>
    </source>
</evidence>
<dbReference type="CDD" id="cd03259">
    <property type="entry name" value="ABC_Carb_Solutes_like"/>
    <property type="match status" value="1"/>
</dbReference>
<dbReference type="InterPro" id="IPR017871">
    <property type="entry name" value="ABC_transporter-like_CS"/>
</dbReference>
<evidence type="ECO:0000256" key="7">
    <source>
        <dbReference type="ARBA" id="ARBA00023065"/>
    </source>
</evidence>
<dbReference type="GO" id="GO:0016020">
    <property type="term" value="C:membrane"/>
    <property type="evidence" value="ECO:0007669"/>
    <property type="project" value="InterPro"/>
</dbReference>
<keyword evidence="6" id="KW-0408">Iron</keyword>
<evidence type="ECO:0000256" key="6">
    <source>
        <dbReference type="ARBA" id="ARBA00023004"/>
    </source>
</evidence>
<sequence length="331" mass="37631">MKEAYFSLEGAAKTYGSKTIFQSINLSLNEGEILSIVGPSGTGKSTLLRCIAGLESFSSGHANLQGKQFDGYKVQDRPVGMVFQQPLLFPHLTVLENVIYGLKLTMSHRSAKAEGITYLKSVGLDEYLNEYPHSLSGGQQQRIALIRALIVKPKLLLLDEPFSSLDPDRRRELRDWVRMLLKEERMTALFVTHDREESMLLGDKVAILAEGKIQQTGDPKHVYENPVNEYAARHYADAIVLNETIYALNHDVKWSTSHETIPEDTISLKAEWINQTYQYGESYAHVKLVETNRRCIIPEKGHFSYVKPGSRGFIWVKQRDVRLFDKEQVNE</sequence>
<name>A0A2S5GC04_9BACL</name>
<dbReference type="GO" id="GO:0015418">
    <property type="term" value="F:ABC-type quaternary ammonium compound transporting activity"/>
    <property type="evidence" value="ECO:0007669"/>
    <property type="project" value="UniProtKB-EC"/>
</dbReference>
<dbReference type="InterPro" id="IPR027417">
    <property type="entry name" value="P-loop_NTPase"/>
</dbReference>
<dbReference type="GO" id="GO:0016887">
    <property type="term" value="F:ATP hydrolysis activity"/>
    <property type="evidence" value="ECO:0007669"/>
    <property type="project" value="InterPro"/>
</dbReference>
<evidence type="ECO:0000256" key="3">
    <source>
        <dbReference type="ARBA" id="ARBA00022496"/>
    </source>
</evidence>
<dbReference type="SUPFAM" id="SSF52540">
    <property type="entry name" value="P-loop containing nucleoside triphosphate hydrolases"/>
    <property type="match status" value="1"/>
</dbReference>
<keyword evidence="3" id="KW-0410">Iron transport</keyword>
<evidence type="ECO:0000256" key="4">
    <source>
        <dbReference type="ARBA" id="ARBA00022741"/>
    </source>
</evidence>
<keyword evidence="4" id="KW-0547">Nucleotide-binding</keyword>
<evidence type="ECO:0000313" key="15">
    <source>
        <dbReference type="Proteomes" id="UP000239047"/>
    </source>
</evidence>
<dbReference type="SMART" id="SM00382">
    <property type="entry name" value="AAA"/>
    <property type="match status" value="1"/>
</dbReference>
<evidence type="ECO:0000256" key="11">
    <source>
        <dbReference type="ARBA" id="ARBA00066388"/>
    </source>
</evidence>
<dbReference type="FunFam" id="3.40.50.300:FF:000425">
    <property type="entry name" value="Probable ABC transporter, ATP-binding subunit"/>
    <property type="match status" value="1"/>
</dbReference>
<reference evidence="14 15" key="1">
    <citation type="submission" date="2018-02" db="EMBL/GenBank/DDBJ databases">
        <title>Jeotgalibacillus proteolyticum sp. nov. a protease producing bacterium isolated from ocean sediments of Laizhou Bay.</title>
        <authorList>
            <person name="Li Y."/>
        </authorList>
    </citation>
    <scope>NUCLEOTIDE SEQUENCE [LARGE SCALE GENOMIC DNA]</scope>
    <source>
        <strain evidence="14 15">22-7</strain>
    </source>
</reference>
<keyword evidence="1" id="KW-0813">Transport</keyword>
<evidence type="ECO:0000259" key="13">
    <source>
        <dbReference type="PROSITE" id="PS50893"/>
    </source>
</evidence>
<dbReference type="OrthoDB" id="9790614at2"/>
<accession>A0A2S5GC04</accession>
<dbReference type="PROSITE" id="PS00211">
    <property type="entry name" value="ABC_TRANSPORTER_1"/>
    <property type="match status" value="1"/>
</dbReference>
<evidence type="ECO:0000256" key="12">
    <source>
        <dbReference type="ARBA" id="ARBA00070305"/>
    </source>
</evidence>
<keyword evidence="2" id="KW-1003">Cell membrane</keyword>
<evidence type="ECO:0000256" key="1">
    <source>
        <dbReference type="ARBA" id="ARBA00022448"/>
    </source>
</evidence>
<protein>
    <recommendedName>
        <fullName evidence="12">Carnitine transport ATP-binding protein OpuCA</fullName>
        <ecNumber evidence="11">7.6.2.9</ecNumber>
    </recommendedName>
</protein>
<feature type="domain" description="ABC transporter" evidence="13">
    <location>
        <begin position="6"/>
        <end position="235"/>
    </location>
</feature>
<dbReference type="AlphaFoldDB" id="A0A2S5GC04"/>
<dbReference type="InterPro" id="IPR003593">
    <property type="entry name" value="AAA+_ATPase"/>
</dbReference>
<comment type="subunit">
    <text evidence="10">The complex is composed of two ATP-binding proteins (OpuCA), two transmembrane proteins (OpuCB and OpuCD) and a solute-binding protein (OpuCC).</text>
</comment>
<dbReference type="EC" id="7.6.2.9" evidence="11"/>
<dbReference type="RefSeq" id="WP_104057318.1">
    <property type="nucleotide sequence ID" value="NZ_PREZ01000003.1"/>
</dbReference>
<evidence type="ECO:0000256" key="9">
    <source>
        <dbReference type="ARBA" id="ARBA00052482"/>
    </source>
</evidence>
<dbReference type="Pfam" id="PF00005">
    <property type="entry name" value="ABC_tran"/>
    <property type="match status" value="1"/>
</dbReference>